<dbReference type="InterPro" id="IPR023753">
    <property type="entry name" value="FAD/NAD-binding_dom"/>
</dbReference>
<dbReference type="Pfam" id="PF07992">
    <property type="entry name" value="Pyr_redox_2"/>
    <property type="match status" value="1"/>
</dbReference>
<keyword evidence="6" id="KW-0560">Oxidoreductase</keyword>
<evidence type="ECO:0000256" key="1">
    <source>
        <dbReference type="ARBA" id="ARBA00001974"/>
    </source>
</evidence>
<dbReference type="InterPro" id="IPR051820">
    <property type="entry name" value="FAD-binding_MO"/>
</dbReference>
<evidence type="ECO:0000256" key="4">
    <source>
        <dbReference type="SAM" id="MobiDB-lite"/>
    </source>
</evidence>
<evidence type="ECO:0000259" key="5">
    <source>
        <dbReference type="Pfam" id="PF07992"/>
    </source>
</evidence>
<dbReference type="SUPFAM" id="SSF51905">
    <property type="entry name" value="FAD/NAD(P)-binding domain"/>
    <property type="match status" value="2"/>
</dbReference>
<dbReference type="EC" id="1.14.13.-" evidence="6"/>
<sequence>MTEELDALVVGAGLSGICAAYHLRQGRPDRSVAILEARESMGGTWDLFRYPGVRSDSDMATLGYGFRPWTSEKAIADGPAILSYIHETARETGIDRLIRYRHRMVAADWNSARARWIVTVDTPGGTRTIAARWLSICTGYYDYAGGHRPDWPGEAEFAGPIIHPQAWPEDLDWTGKRVVVIGSGATAVTLVPELAKRAAHVTMLQRSPTHIMAMPASDAVANALRRLLGDRWGHAVTRWKNILLTMAFYQLAQKAPNKVAGLIRKGAMKAIGPGADEAALTPRYAPWEQRLCLVPDGDFFAALKAGDASIVTDGIDRFDAAGLCLASGGHLPADIVVAATGLKVQVAGGAAISMDGVPVNMHDHFAYKGVMYSGLPNLSVALGYINASWTLKCELIARYTRRLLDHMEAEGWDWAVPEAPPESARALTTFELSSGYLERARDIIPQQTDRAPWRMLQNYVADRRLIAGGPVTDHMRFGRAPGAEAAQNPARVLSTPPRRA</sequence>
<dbReference type="Proteomes" id="UP001243420">
    <property type="component" value="Chromosome"/>
</dbReference>
<evidence type="ECO:0000256" key="2">
    <source>
        <dbReference type="ARBA" id="ARBA00010139"/>
    </source>
</evidence>
<dbReference type="RefSeq" id="WP_279965068.1">
    <property type="nucleotide sequence ID" value="NZ_CP122537.1"/>
</dbReference>
<dbReference type="PANTHER" id="PTHR43872:SF1">
    <property type="entry name" value="MONOOXYGENASE, PUTATIVE (AFU_ORTHOLOGUE AFUA_8G02570)-RELATED"/>
    <property type="match status" value="1"/>
</dbReference>
<dbReference type="GO" id="GO:0016491">
    <property type="term" value="F:oxidoreductase activity"/>
    <property type="evidence" value="ECO:0007669"/>
    <property type="project" value="UniProtKB-KW"/>
</dbReference>
<organism evidence="6 7">
    <name type="scientific">Jannaschia ovalis</name>
    <dbReference type="NCBI Taxonomy" id="3038773"/>
    <lineage>
        <taxon>Bacteria</taxon>
        <taxon>Pseudomonadati</taxon>
        <taxon>Pseudomonadota</taxon>
        <taxon>Alphaproteobacteria</taxon>
        <taxon>Rhodobacterales</taxon>
        <taxon>Roseobacteraceae</taxon>
        <taxon>Jannaschia</taxon>
    </lineage>
</organism>
<evidence type="ECO:0000313" key="6">
    <source>
        <dbReference type="EMBL" id="WGH78317.1"/>
    </source>
</evidence>
<name>A0ABY8LCH3_9RHOB</name>
<reference evidence="6 7" key="1">
    <citation type="submission" date="2023-04" db="EMBL/GenBank/DDBJ databases">
        <title>Jannaschia ovalis sp. nov., a marine bacterium isolated from sea tidal flat.</title>
        <authorList>
            <person name="Kwon D.Y."/>
            <person name="Kim J.-J."/>
        </authorList>
    </citation>
    <scope>NUCLEOTIDE SEQUENCE [LARGE SCALE GENOMIC DNA]</scope>
    <source>
        <strain evidence="6 7">GRR-S6-38</strain>
    </source>
</reference>
<accession>A0ABY8LCH3</accession>
<dbReference type="EMBL" id="CP122537">
    <property type="protein sequence ID" value="WGH78317.1"/>
    <property type="molecule type" value="Genomic_DNA"/>
</dbReference>
<proteinExistence type="inferred from homology"/>
<comment type="cofactor">
    <cofactor evidence="1">
        <name>FAD</name>
        <dbReference type="ChEBI" id="CHEBI:57692"/>
    </cofactor>
</comment>
<evidence type="ECO:0000313" key="7">
    <source>
        <dbReference type="Proteomes" id="UP001243420"/>
    </source>
</evidence>
<feature type="region of interest" description="Disordered" evidence="4">
    <location>
        <begin position="481"/>
        <end position="500"/>
    </location>
</feature>
<keyword evidence="3" id="KW-0503">Monooxygenase</keyword>
<dbReference type="Gene3D" id="3.50.50.60">
    <property type="entry name" value="FAD/NAD(P)-binding domain"/>
    <property type="match status" value="1"/>
</dbReference>
<keyword evidence="7" id="KW-1185">Reference proteome</keyword>
<feature type="domain" description="FAD/NAD(P)-binding" evidence="5">
    <location>
        <begin position="6"/>
        <end position="226"/>
    </location>
</feature>
<evidence type="ECO:0000256" key="3">
    <source>
        <dbReference type="ARBA" id="ARBA00023033"/>
    </source>
</evidence>
<protein>
    <submittedName>
        <fullName evidence="6">NAD(P)/FAD-dependent oxidoreductase</fullName>
        <ecNumber evidence="6">1.14.13.-</ecNumber>
    </submittedName>
</protein>
<dbReference type="InterPro" id="IPR036188">
    <property type="entry name" value="FAD/NAD-bd_sf"/>
</dbReference>
<comment type="similarity">
    <text evidence="2">Belongs to the FAD-binding monooxygenase family.</text>
</comment>
<gene>
    <name evidence="6" type="ORF">P8627_15015</name>
</gene>
<dbReference type="PANTHER" id="PTHR43872">
    <property type="entry name" value="MONOOXYGENASE, PUTATIVE (AFU_ORTHOLOGUE AFUA_8G02570)-RELATED"/>
    <property type="match status" value="1"/>
</dbReference>